<dbReference type="InterPro" id="IPR002477">
    <property type="entry name" value="Peptidoglycan-bd-like"/>
</dbReference>
<feature type="transmembrane region" description="Helical" evidence="1">
    <location>
        <begin position="5"/>
        <end position="24"/>
    </location>
</feature>
<proteinExistence type="predicted"/>
<organism evidence="3 4">
    <name type="scientific">Candidatus Nomurabacteria bacterium RIFCSPLOWO2_01_FULL_36_10b</name>
    <dbReference type="NCBI Taxonomy" id="1801766"/>
    <lineage>
        <taxon>Bacteria</taxon>
        <taxon>Candidatus Nomuraibacteriota</taxon>
    </lineage>
</organism>
<keyword evidence="1" id="KW-0472">Membrane</keyword>
<dbReference type="Gene3D" id="1.10.101.10">
    <property type="entry name" value="PGBD-like superfamily/PGBD"/>
    <property type="match status" value="1"/>
</dbReference>
<name>A0A1F6WNQ0_9BACT</name>
<dbReference type="Gene3D" id="2.60.40.2030">
    <property type="match status" value="1"/>
</dbReference>
<dbReference type="InterPro" id="IPR036366">
    <property type="entry name" value="PGBDSf"/>
</dbReference>
<dbReference type="SUPFAM" id="SSF47090">
    <property type="entry name" value="PGBD-like"/>
    <property type="match status" value="1"/>
</dbReference>
<dbReference type="EMBL" id="MFUQ01000017">
    <property type="protein sequence ID" value="OGI83456.1"/>
    <property type="molecule type" value="Genomic_DNA"/>
</dbReference>
<sequence length="626" mass="66816">MIKKYLTAIISTLIVIVIFGVAYITTKYVVAYSTVVETGAGATVSMVLSSSNKPIIVYQDNMVTGNLMIDICDDSLCTSSGVTTVTLDGNNNSTGYFDLLLDQNGYPVVAYVTSTSGVSTLKLVFCQDSLCSSISSPVTLDSSINTDTNVSISVNSSGIPIVAYQDITNEIKVAVCGNTTCSSGNTTQILDAGPISTNAGVYIDIQPSTDIPFVSYIDASNTILKLAYCGNTACSSGNTIVTLDTSAGITVANNSFSFNASNIPTVAYADSTDLAISVCSDTTCSGNTEYYNRAIGSIIWPSINFNVYPVIVYNDGTDIKLMQCGDAICTPASATYITLDTGVNPSGAISFVFSPTYIPFIAFSDGGDVTLGSYYVSIIIQAGGSTDVIEGGATDTFTVELSDAPSADVTVTLDTDNGEVTLNGQSVSLDLTFTSLNFDTPQTVTVEAIDDTDVEGTHYDYIDYILSSADTNYDGMFINDEITVNITDNDSISVIVSNDTRGGNVLRRLFLDKGNNRIPLICPYFIDFLRRGDRDGVRGKQDVAKLQNFLNERGHIINSTSRGIFGPKTEKALKSWQGVFTNDVLSVWRAFLQPTGYFYQSSRHVANKQVGCTNITTVLDNGVVLQ</sequence>
<evidence type="ECO:0000256" key="1">
    <source>
        <dbReference type="SAM" id="Phobius"/>
    </source>
</evidence>
<keyword evidence="1" id="KW-1133">Transmembrane helix</keyword>
<dbReference type="InterPro" id="IPR038081">
    <property type="entry name" value="CalX-like_sf"/>
</dbReference>
<evidence type="ECO:0000313" key="3">
    <source>
        <dbReference type="EMBL" id="OGI83456.1"/>
    </source>
</evidence>
<dbReference type="Pfam" id="PF01471">
    <property type="entry name" value="PG_binding_1"/>
    <property type="match status" value="1"/>
</dbReference>
<dbReference type="InterPro" id="IPR036365">
    <property type="entry name" value="PGBD-like_sf"/>
</dbReference>
<protein>
    <recommendedName>
        <fullName evidence="2">Peptidoglycan binding-like domain-containing protein</fullName>
    </recommendedName>
</protein>
<dbReference type="SUPFAM" id="SSF141072">
    <property type="entry name" value="CalX-like"/>
    <property type="match status" value="1"/>
</dbReference>
<evidence type="ECO:0000313" key="4">
    <source>
        <dbReference type="Proteomes" id="UP000179448"/>
    </source>
</evidence>
<gene>
    <name evidence="3" type="ORF">A2997_01850</name>
</gene>
<dbReference type="Proteomes" id="UP000179448">
    <property type="component" value="Unassembled WGS sequence"/>
</dbReference>
<accession>A0A1F6WNQ0</accession>
<reference evidence="3 4" key="1">
    <citation type="journal article" date="2016" name="Nat. Commun.">
        <title>Thousands of microbial genomes shed light on interconnected biogeochemical processes in an aquifer system.</title>
        <authorList>
            <person name="Anantharaman K."/>
            <person name="Brown C.T."/>
            <person name="Hug L.A."/>
            <person name="Sharon I."/>
            <person name="Castelle C.J."/>
            <person name="Probst A.J."/>
            <person name="Thomas B.C."/>
            <person name="Singh A."/>
            <person name="Wilkins M.J."/>
            <person name="Karaoz U."/>
            <person name="Brodie E.L."/>
            <person name="Williams K.H."/>
            <person name="Hubbard S.S."/>
            <person name="Banfield J.F."/>
        </authorList>
    </citation>
    <scope>NUCLEOTIDE SEQUENCE [LARGE SCALE GENOMIC DNA]</scope>
</reference>
<evidence type="ECO:0000259" key="2">
    <source>
        <dbReference type="Pfam" id="PF01471"/>
    </source>
</evidence>
<keyword evidence="1" id="KW-0812">Transmembrane</keyword>
<dbReference type="STRING" id="1801766.A2997_01850"/>
<dbReference type="AlphaFoldDB" id="A0A1F6WNQ0"/>
<comment type="caution">
    <text evidence="3">The sequence shown here is derived from an EMBL/GenBank/DDBJ whole genome shotgun (WGS) entry which is preliminary data.</text>
</comment>
<feature type="domain" description="Peptidoglycan binding-like" evidence="2">
    <location>
        <begin position="541"/>
        <end position="579"/>
    </location>
</feature>